<name>A0A4R4T1P9_9ACTN</name>
<feature type="transmembrane region" description="Helical" evidence="8">
    <location>
        <begin position="21"/>
        <end position="43"/>
    </location>
</feature>
<dbReference type="GO" id="GO:0046677">
    <property type="term" value="P:response to antibiotic"/>
    <property type="evidence" value="ECO:0007669"/>
    <property type="project" value="UniProtKB-KW"/>
</dbReference>
<feature type="transmembrane region" description="Helical" evidence="8">
    <location>
        <begin position="363"/>
        <end position="389"/>
    </location>
</feature>
<feature type="transmembrane region" description="Helical" evidence="8">
    <location>
        <begin position="206"/>
        <end position="223"/>
    </location>
</feature>
<evidence type="ECO:0000256" key="2">
    <source>
        <dbReference type="ARBA" id="ARBA00022448"/>
    </source>
</evidence>
<dbReference type="SUPFAM" id="SSF103473">
    <property type="entry name" value="MFS general substrate transporter"/>
    <property type="match status" value="1"/>
</dbReference>
<gene>
    <name evidence="10" type="ORF">E1283_24520</name>
</gene>
<reference evidence="10 11" key="1">
    <citation type="submission" date="2019-03" db="EMBL/GenBank/DDBJ databases">
        <title>Draft genome sequences of novel Actinobacteria.</title>
        <authorList>
            <person name="Sahin N."/>
            <person name="Ay H."/>
            <person name="Saygin H."/>
        </authorList>
    </citation>
    <scope>NUCLEOTIDE SEQUENCE [LARGE SCALE GENOMIC DNA]</scope>
    <source>
        <strain evidence="10 11">DSM 41900</strain>
    </source>
</reference>
<evidence type="ECO:0000256" key="3">
    <source>
        <dbReference type="ARBA" id="ARBA00022475"/>
    </source>
</evidence>
<dbReference type="PANTHER" id="PTHR42718">
    <property type="entry name" value="MAJOR FACILITATOR SUPERFAMILY MULTIDRUG TRANSPORTER MFSC"/>
    <property type="match status" value="1"/>
</dbReference>
<evidence type="ECO:0000256" key="1">
    <source>
        <dbReference type="ARBA" id="ARBA00004651"/>
    </source>
</evidence>
<dbReference type="Gene3D" id="1.20.1250.20">
    <property type="entry name" value="MFS general substrate transporter like domains"/>
    <property type="match status" value="1"/>
</dbReference>
<dbReference type="AlphaFoldDB" id="A0A4R4T1P9"/>
<comment type="caution">
    <text evidence="10">The sequence shown here is derived from an EMBL/GenBank/DDBJ whole genome shotgun (WGS) entry which is preliminary data.</text>
</comment>
<keyword evidence="5 8" id="KW-1133">Transmembrane helix</keyword>
<keyword evidence="4 8" id="KW-0812">Transmembrane</keyword>
<proteinExistence type="predicted"/>
<evidence type="ECO:0000256" key="7">
    <source>
        <dbReference type="ARBA" id="ARBA00023251"/>
    </source>
</evidence>
<dbReference type="CDD" id="cd17321">
    <property type="entry name" value="MFS_MMR_MDR_like"/>
    <property type="match status" value="1"/>
</dbReference>
<sequence>MPIPPSHERSPRAGRREWLGLALLALPLFVLAMDASVLFLAAPHIGADLDPSPTQWLWALDVYGFVIAGFLVTMGAVGDRVGRRRLLLVGSLAFAAASTWAALAASPEGFVAARAALGFAGATLMPSTLALIRTMFRDDRQRSFAIAVWMTTFSVGVAVGPLIGGALLQAFWWGSVFLVAVPVMLLAVALGPVLLPESRDPDPAGVDLPSVALSVVALITIVYALKELVTVDPELLNLGVLAVGLVSGAVFTRRQRGIANPLVDPLLFRSRAFRTALFVLTVGIFTVTAVNFLVPQFLQSVAGLAPLPAGLLTVPIALSAIAGSLAAPGLAGRWGPAAVIVAGAALSLAGYLVLARAAPDRPLWIVVVGGALAVLGLSPATVLTTDLVVASAPEERAGSAAALSETSGELGVALGIAIMGTILTTLYRFGLTDGLPADLDPTARDAARDGLPSAERASEALPPELADALMTAARESFASAFGTVALLCAGITVALGAAVALRLRRPGPAPDRSSAPGL</sequence>
<protein>
    <submittedName>
        <fullName evidence="10">MFS transporter</fullName>
    </submittedName>
</protein>
<evidence type="ECO:0000256" key="8">
    <source>
        <dbReference type="SAM" id="Phobius"/>
    </source>
</evidence>
<feature type="transmembrane region" description="Helical" evidence="8">
    <location>
        <begin position="477"/>
        <end position="503"/>
    </location>
</feature>
<evidence type="ECO:0000313" key="11">
    <source>
        <dbReference type="Proteomes" id="UP000295345"/>
    </source>
</evidence>
<feature type="transmembrane region" description="Helical" evidence="8">
    <location>
        <begin position="273"/>
        <end position="294"/>
    </location>
</feature>
<comment type="subcellular location">
    <subcellularLocation>
        <location evidence="1">Cell membrane</location>
        <topology evidence="1">Multi-pass membrane protein</topology>
    </subcellularLocation>
</comment>
<keyword evidence="6 8" id="KW-0472">Membrane</keyword>
<dbReference type="OrthoDB" id="9781469at2"/>
<feature type="transmembrane region" description="Helical" evidence="8">
    <location>
        <begin position="170"/>
        <end position="194"/>
    </location>
</feature>
<evidence type="ECO:0000313" key="10">
    <source>
        <dbReference type="EMBL" id="TDC70597.1"/>
    </source>
</evidence>
<evidence type="ECO:0000256" key="5">
    <source>
        <dbReference type="ARBA" id="ARBA00022989"/>
    </source>
</evidence>
<feature type="transmembrane region" description="Helical" evidence="8">
    <location>
        <begin position="111"/>
        <end position="132"/>
    </location>
</feature>
<feature type="transmembrane region" description="Helical" evidence="8">
    <location>
        <begin position="410"/>
        <end position="429"/>
    </location>
</feature>
<dbReference type="GO" id="GO:0005886">
    <property type="term" value="C:plasma membrane"/>
    <property type="evidence" value="ECO:0007669"/>
    <property type="project" value="UniProtKB-SubCell"/>
</dbReference>
<dbReference type="EMBL" id="SMKI01000303">
    <property type="protein sequence ID" value="TDC70597.1"/>
    <property type="molecule type" value="Genomic_DNA"/>
</dbReference>
<keyword evidence="11" id="KW-1185">Reference proteome</keyword>
<accession>A0A4R4T1P9</accession>
<dbReference type="InterPro" id="IPR020846">
    <property type="entry name" value="MFS_dom"/>
</dbReference>
<feature type="transmembrane region" description="Helical" evidence="8">
    <location>
        <begin position="55"/>
        <end position="74"/>
    </location>
</feature>
<keyword evidence="3" id="KW-1003">Cell membrane</keyword>
<dbReference type="Pfam" id="PF07690">
    <property type="entry name" value="MFS_1"/>
    <property type="match status" value="1"/>
</dbReference>
<feature type="transmembrane region" description="Helical" evidence="8">
    <location>
        <begin position="144"/>
        <end position="164"/>
    </location>
</feature>
<feature type="transmembrane region" description="Helical" evidence="8">
    <location>
        <begin position="86"/>
        <end position="105"/>
    </location>
</feature>
<feature type="transmembrane region" description="Helical" evidence="8">
    <location>
        <begin position="306"/>
        <end position="327"/>
    </location>
</feature>
<dbReference type="GO" id="GO:0022857">
    <property type="term" value="F:transmembrane transporter activity"/>
    <property type="evidence" value="ECO:0007669"/>
    <property type="project" value="InterPro"/>
</dbReference>
<feature type="transmembrane region" description="Helical" evidence="8">
    <location>
        <begin position="334"/>
        <end position="357"/>
    </location>
</feature>
<evidence type="ECO:0000256" key="4">
    <source>
        <dbReference type="ARBA" id="ARBA00022692"/>
    </source>
</evidence>
<dbReference type="PANTHER" id="PTHR42718:SF47">
    <property type="entry name" value="METHYL VIOLOGEN RESISTANCE PROTEIN SMVA"/>
    <property type="match status" value="1"/>
</dbReference>
<keyword evidence="2" id="KW-0813">Transport</keyword>
<dbReference type="InterPro" id="IPR036259">
    <property type="entry name" value="MFS_trans_sf"/>
</dbReference>
<organism evidence="10 11">
    <name type="scientific">Streptomyces hainanensis</name>
    <dbReference type="NCBI Taxonomy" id="402648"/>
    <lineage>
        <taxon>Bacteria</taxon>
        <taxon>Bacillati</taxon>
        <taxon>Actinomycetota</taxon>
        <taxon>Actinomycetes</taxon>
        <taxon>Kitasatosporales</taxon>
        <taxon>Streptomycetaceae</taxon>
        <taxon>Streptomyces</taxon>
    </lineage>
</organism>
<evidence type="ECO:0000256" key="6">
    <source>
        <dbReference type="ARBA" id="ARBA00023136"/>
    </source>
</evidence>
<feature type="domain" description="Major facilitator superfamily (MFS) profile" evidence="9">
    <location>
        <begin position="20"/>
        <end position="508"/>
    </location>
</feature>
<keyword evidence="7" id="KW-0046">Antibiotic resistance</keyword>
<dbReference type="PROSITE" id="PS50850">
    <property type="entry name" value="MFS"/>
    <property type="match status" value="1"/>
</dbReference>
<evidence type="ECO:0000259" key="9">
    <source>
        <dbReference type="PROSITE" id="PS50850"/>
    </source>
</evidence>
<dbReference type="InterPro" id="IPR011701">
    <property type="entry name" value="MFS"/>
</dbReference>
<dbReference type="Proteomes" id="UP000295345">
    <property type="component" value="Unassembled WGS sequence"/>
</dbReference>
<dbReference type="RefSeq" id="WP_132820311.1">
    <property type="nucleotide sequence ID" value="NZ_SMKI01000303.1"/>
</dbReference>